<evidence type="ECO:0000256" key="4">
    <source>
        <dbReference type="ARBA" id="ARBA00022679"/>
    </source>
</evidence>
<evidence type="ECO:0000256" key="1">
    <source>
        <dbReference type="ARBA" id="ARBA00004141"/>
    </source>
</evidence>
<comment type="function">
    <text evidence="8">Conversion of 1,4-dihydroxy-2-naphthoate (DHNA) to demethylmenaquinone (DMK).</text>
</comment>
<keyword evidence="3 8" id="KW-1003">Cell membrane</keyword>
<feature type="transmembrane region" description="Helical" evidence="8">
    <location>
        <begin position="88"/>
        <end position="121"/>
    </location>
</feature>
<dbReference type="Pfam" id="PF01040">
    <property type="entry name" value="UbiA"/>
    <property type="match status" value="1"/>
</dbReference>
<dbReference type="Gene3D" id="1.10.357.140">
    <property type="entry name" value="UbiA prenyltransferase"/>
    <property type="match status" value="1"/>
</dbReference>
<dbReference type="InterPro" id="IPR004657">
    <property type="entry name" value="MenA"/>
</dbReference>
<dbReference type="CDD" id="cd13962">
    <property type="entry name" value="PT_UbiA_UBIAD1"/>
    <property type="match status" value="1"/>
</dbReference>
<dbReference type="AlphaFoldDB" id="A0A249L2S7"/>
<evidence type="ECO:0000313" key="10">
    <source>
        <dbReference type="EMBL" id="ASY23388.1"/>
    </source>
</evidence>
<keyword evidence="4 8" id="KW-0808">Transferase</keyword>
<dbReference type="GO" id="GO:0005886">
    <property type="term" value="C:plasma membrane"/>
    <property type="evidence" value="ECO:0007669"/>
    <property type="project" value="UniProtKB-SubCell"/>
</dbReference>
<organism evidence="10 11">
    <name type="scientific">Candidatus Nanopelagicus abundans</name>
    <dbReference type="NCBI Taxonomy" id="1884916"/>
    <lineage>
        <taxon>Bacteria</taxon>
        <taxon>Bacillati</taxon>
        <taxon>Actinomycetota</taxon>
        <taxon>Actinomycetes</taxon>
        <taxon>Candidatus Nanopelagicales</taxon>
        <taxon>Candidatus Nanopelagicaceae</taxon>
        <taxon>Candidatus Nanopelagicus</taxon>
    </lineage>
</organism>
<proteinExistence type="inferred from homology"/>
<dbReference type="GO" id="GO:0042371">
    <property type="term" value="P:vitamin K biosynthetic process"/>
    <property type="evidence" value="ECO:0007669"/>
    <property type="project" value="TreeGrafter"/>
</dbReference>
<feature type="transmembrane region" description="Helical" evidence="8">
    <location>
        <begin position="160"/>
        <end position="184"/>
    </location>
</feature>
<dbReference type="HAMAP" id="MF_01937">
    <property type="entry name" value="MenA_1"/>
    <property type="match status" value="1"/>
</dbReference>
<feature type="transmembrane region" description="Helical" evidence="8">
    <location>
        <begin position="133"/>
        <end position="154"/>
    </location>
</feature>
<dbReference type="Proteomes" id="UP000217210">
    <property type="component" value="Chromosome"/>
</dbReference>
<dbReference type="PANTHER" id="PTHR13929">
    <property type="entry name" value="1,4-DIHYDROXY-2-NAPHTHOATE OCTAPRENYLTRANSFERASE"/>
    <property type="match status" value="1"/>
</dbReference>
<evidence type="ECO:0000256" key="2">
    <source>
        <dbReference type="ARBA" id="ARBA00022428"/>
    </source>
</evidence>
<dbReference type="EMBL" id="CP016779">
    <property type="protein sequence ID" value="ASY23388.1"/>
    <property type="molecule type" value="Genomic_DNA"/>
</dbReference>
<evidence type="ECO:0000256" key="5">
    <source>
        <dbReference type="ARBA" id="ARBA00022692"/>
    </source>
</evidence>
<protein>
    <recommendedName>
        <fullName evidence="8 9">1,4-dihydroxy-2-naphthoate octaprenyltransferase</fullName>
        <shortName evidence="8">DHNA-octaprenyltransferase</shortName>
        <ecNumber evidence="8 9">2.5.1.74</ecNumber>
    </recommendedName>
</protein>
<comment type="similarity">
    <text evidence="8">Belongs to the MenA family. Type 1 subfamily.</text>
</comment>
<dbReference type="InterPro" id="IPR000537">
    <property type="entry name" value="UbiA_prenyltransferase"/>
</dbReference>
<dbReference type="InterPro" id="IPR044878">
    <property type="entry name" value="UbiA_sf"/>
</dbReference>
<dbReference type="OrthoDB" id="9767568at2"/>
<keyword evidence="7 8" id="KW-0472">Membrane</keyword>
<dbReference type="UniPathway" id="UPA00079">
    <property type="reaction ID" value="UER00168"/>
</dbReference>
<keyword evidence="2 8" id="KW-0474">Menaquinone biosynthesis</keyword>
<evidence type="ECO:0000256" key="7">
    <source>
        <dbReference type="ARBA" id="ARBA00023136"/>
    </source>
</evidence>
<dbReference type="NCBIfam" id="TIGR00751">
    <property type="entry name" value="menA"/>
    <property type="match status" value="1"/>
</dbReference>
<keyword evidence="11" id="KW-1185">Reference proteome</keyword>
<dbReference type="InterPro" id="IPR026046">
    <property type="entry name" value="UBIAD1"/>
</dbReference>
<keyword evidence="5 8" id="KW-0812">Transmembrane</keyword>
<comment type="subcellular location">
    <subcellularLocation>
        <location evidence="8">Cell membrane</location>
        <topology evidence="8">Multi-pass membrane protein</topology>
    </subcellularLocation>
    <subcellularLocation>
        <location evidence="1">Membrane</location>
        <topology evidence="1">Multi-pass membrane protein</topology>
    </subcellularLocation>
</comment>
<dbReference type="EC" id="2.5.1.74" evidence="8 9"/>
<comment type="caution">
    <text evidence="8">Lacks conserved residue(s) required for the propagation of feature annotation.</text>
</comment>
<evidence type="ECO:0000256" key="9">
    <source>
        <dbReference type="NCBIfam" id="TIGR00751"/>
    </source>
</evidence>
<accession>A0A249L2S7</accession>
<evidence type="ECO:0000256" key="6">
    <source>
        <dbReference type="ARBA" id="ARBA00022989"/>
    </source>
</evidence>
<comment type="pathway">
    <text evidence="8">Quinol/quinone metabolism; menaquinone biosynthesis; menaquinol from 1,4-dihydroxy-2-naphthoate: step 1/2.</text>
</comment>
<sequence length="282" mass="29777">MNKWILGARIKTLPAAIAPVIVGTSLADQIKVINALLALIVSLSLQIAVNYANDFSDGVRGTDTNRVGPTRLVASNLAPAGSVKNASFISFFVAIIAGTLLAFNTSIWLIAVGLISILAAWGYTGGKKPYGYLGFGEVAVFIFFGIVATVGSYYVQVEQISSSALLLSIPMGSLSCAILVINNLRDLNQDKLVSKRTLAVKLGDANTRIFYLLLLVLAQVSAAAAASIDNYALLTLLWLPLTYSAANQVLKGASGKELITILGKTSRLQFLLALTLAISLSI</sequence>
<evidence type="ECO:0000256" key="8">
    <source>
        <dbReference type="HAMAP-Rule" id="MF_01937"/>
    </source>
</evidence>
<evidence type="ECO:0000313" key="11">
    <source>
        <dbReference type="Proteomes" id="UP000217210"/>
    </source>
</evidence>
<name>A0A249L2S7_9ACTN</name>
<dbReference type="NCBIfam" id="NF004751">
    <property type="entry name" value="PRK06080.1-3"/>
    <property type="match status" value="1"/>
</dbReference>
<dbReference type="GO" id="GO:0046428">
    <property type="term" value="F:1,4-dihydroxy-2-naphthoate polyprenyltransferase activity"/>
    <property type="evidence" value="ECO:0007669"/>
    <property type="project" value="UniProtKB-UniRule"/>
</dbReference>
<evidence type="ECO:0000256" key="3">
    <source>
        <dbReference type="ARBA" id="ARBA00022475"/>
    </source>
</evidence>
<dbReference type="GO" id="GO:0009234">
    <property type="term" value="P:menaquinone biosynthetic process"/>
    <property type="evidence" value="ECO:0007669"/>
    <property type="project" value="UniProtKB-UniRule"/>
</dbReference>
<dbReference type="PIRSF" id="PIRSF005355">
    <property type="entry name" value="UBIAD1"/>
    <property type="match status" value="1"/>
</dbReference>
<feature type="transmembrane region" description="Helical" evidence="8">
    <location>
        <begin position="205"/>
        <end position="225"/>
    </location>
</feature>
<dbReference type="RefSeq" id="WP_095687678.1">
    <property type="nucleotide sequence ID" value="NZ_CP016779.1"/>
</dbReference>
<comment type="catalytic activity">
    <reaction evidence="8">
        <text>an all-trans-polyprenyl diphosphate + 1,4-dihydroxy-2-naphthoate + H(+) = a 2-demethylmenaquinol + CO2 + diphosphate</text>
        <dbReference type="Rhea" id="RHEA:26478"/>
        <dbReference type="Rhea" id="RHEA-COMP:9563"/>
        <dbReference type="Rhea" id="RHEA-COMP:9564"/>
        <dbReference type="ChEBI" id="CHEBI:11173"/>
        <dbReference type="ChEBI" id="CHEBI:15378"/>
        <dbReference type="ChEBI" id="CHEBI:16526"/>
        <dbReference type="ChEBI" id="CHEBI:33019"/>
        <dbReference type="ChEBI" id="CHEBI:55437"/>
        <dbReference type="ChEBI" id="CHEBI:58914"/>
        <dbReference type="EC" id="2.5.1.74"/>
    </reaction>
</comment>
<gene>
    <name evidence="8" type="primary">menA</name>
    <name evidence="10" type="ORF">B1sIIB91_00320</name>
</gene>
<reference evidence="10 11" key="1">
    <citation type="submission" date="2016-07" db="EMBL/GenBank/DDBJ databases">
        <title>High microdiversification within the ubiquitous acI lineage of Actinobacteria.</title>
        <authorList>
            <person name="Neuenschwander S.M."/>
            <person name="Salcher M."/>
            <person name="Ghai R."/>
            <person name="Pernthaler J."/>
        </authorList>
    </citation>
    <scope>NUCLEOTIDE SEQUENCE [LARGE SCALE GENOMIC DNA]</scope>
    <source>
        <strain evidence="10">MMS-IIB-91</strain>
    </source>
</reference>
<dbReference type="PANTHER" id="PTHR13929:SF0">
    <property type="entry name" value="UBIA PRENYLTRANSFERASE DOMAIN-CONTAINING PROTEIN 1"/>
    <property type="match status" value="1"/>
</dbReference>
<dbReference type="KEGG" id="nab:B1sIIB91_00320"/>
<keyword evidence="6 8" id="KW-1133">Transmembrane helix</keyword>